<dbReference type="AlphaFoldDB" id="A0A8H6A6W7"/>
<reference evidence="1 2" key="1">
    <citation type="submission" date="2019-04" db="EMBL/GenBank/DDBJ databases">
        <title>Aspergillus burnettii sp. nov., novel species from soil in southeast Queensland.</title>
        <authorList>
            <person name="Gilchrist C.L.M."/>
            <person name="Pitt J.I."/>
            <person name="Lange L."/>
            <person name="Lacey H.J."/>
            <person name="Vuong D."/>
            <person name="Midgley D.J."/>
            <person name="Greenfield P."/>
            <person name="Bradbury M."/>
            <person name="Lacey E."/>
            <person name="Busk P.K."/>
            <person name="Pilgaard B."/>
            <person name="Chooi Y.H."/>
            <person name="Piggott A.M."/>
        </authorList>
    </citation>
    <scope>NUCLEOTIDE SEQUENCE [LARGE SCALE GENOMIC DNA]</scope>
    <source>
        <strain evidence="1 2">FRR 5400</strain>
    </source>
</reference>
<keyword evidence="2" id="KW-1185">Reference proteome</keyword>
<dbReference type="CDD" id="cd10170">
    <property type="entry name" value="ASKHA_NBD_HSP70"/>
    <property type="match status" value="1"/>
</dbReference>
<sequence length="651" mass="72577">MTFDPNLSASFSSLALSSNRKIIVGVDYGTTFTGASYVSSKASGLSDIILINTWPGPSKNTDAVFKAPSRIAYASDNPRISTQRWGYQVEPGMVAYSWTKLLLDQGTPLSNYDDSSLENASQAGILRVPEGKTAVDVVSDYLSEIYKHILKAIAKQITDQELCITPIEFWFTVPAIWSDKARDATRTAARRAGFGGSLLRPSDKVFLISEPEAAAITALKKYTTNSIGGSVRVGDGDITTYIVNRVSPSLEFEELCTGIGGKCGSTAVDRNFYKLMSDRFGDAFNNLPMRRKSPGSEFMKQFETIKRDFGSSDESTTFELPLNMTVSDPDPKHFDNEERMRIILVGGFGDSEYLRKSFRSSFEVQDKITVTIPDAPQAAIVQGAALRGLEGLRSTTKRCRRHYGFTYSIPFRDGIDDEGDSYVHPYSGTKMVSGIMKWMVAKGDKYEEDYTDSITLLRPHTASWGRKKSITLYACDQTSAPERVNCKGLSAEVSKCADRSDEESDVYEIWWAVSPFENGEMLAAVQADDPLDALRNIRAAIAVIHYLNDPRIHPGLVTAANKVRQELGLADEAWEMQGNAPVEARDWWDQWIRERLRFIGSQTRAWVVQWVREMRNRWAVREGQQAVEVLDALSRYTSLASDMEVSLEGLE</sequence>
<protein>
    <submittedName>
        <fullName evidence="1">Uncharacterized protein</fullName>
    </submittedName>
</protein>
<organism evidence="1 2">
    <name type="scientific">Petromyces alliaceus</name>
    <name type="common">Aspergillus alliaceus</name>
    <dbReference type="NCBI Taxonomy" id="209559"/>
    <lineage>
        <taxon>Eukaryota</taxon>
        <taxon>Fungi</taxon>
        <taxon>Dikarya</taxon>
        <taxon>Ascomycota</taxon>
        <taxon>Pezizomycotina</taxon>
        <taxon>Eurotiomycetes</taxon>
        <taxon>Eurotiomycetidae</taxon>
        <taxon>Eurotiales</taxon>
        <taxon>Aspergillaceae</taxon>
        <taxon>Aspergillus</taxon>
        <taxon>Aspergillus subgen. Circumdati</taxon>
    </lineage>
</organism>
<dbReference type="PANTHER" id="PTHR14187:SF81">
    <property type="entry name" value="HSP70 FAMILY PROTEIN (AFU_ORTHOLOGUE AFUA_4G14040)"/>
    <property type="match status" value="1"/>
</dbReference>
<dbReference type="EMBL" id="SPNV01000104">
    <property type="protein sequence ID" value="KAF5861274.1"/>
    <property type="molecule type" value="Genomic_DNA"/>
</dbReference>
<accession>A0A8H6A6W7</accession>
<dbReference type="PANTHER" id="PTHR14187">
    <property type="entry name" value="ALPHA KINASE/ELONGATION FACTOR 2 KINASE"/>
    <property type="match status" value="1"/>
</dbReference>
<proteinExistence type="predicted"/>
<dbReference type="InterPro" id="IPR043129">
    <property type="entry name" value="ATPase_NBD"/>
</dbReference>
<dbReference type="SUPFAM" id="SSF53067">
    <property type="entry name" value="Actin-like ATPase domain"/>
    <property type="match status" value="2"/>
</dbReference>
<name>A0A8H6A6W7_PETAA</name>
<dbReference type="Proteomes" id="UP000541154">
    <property type="component" value="Unassembled WGS sequence"/>
</dbReference>
<evidence type="ECO:0000313" key="2">
    <source>
        <dbReference type="Proteomes" id="UP000541154"/>
    </source>
</evidence>
<evidence type="ECO:0000313" key="1">
    <source>
        <dbReference type="EMBL" id="KAF5861274.1"/>
    </source>
</evidence>
<gene>
    <name evidence="1" type="ORF">ETB97_000466</name>
</gene>
<comment type="caution">
    <text evidence="1">The sequence shown here is derived from an EMBL/GenBank/DDBJ whole genome shotgun (WGS) entry which is preliminary data.</text>
</comment>
<dbReference type="Gene3D" id="3.30.420.40">
    <property type="match status" value="1"/>
</dbReference>